<name>A0ABQ2PB04_9NEIS</name>
<dbReference type="Proteomes" id="UP000637267">
    <property type="component" value="Unassembled WGS sequence"/>
</dbReference>
<proteinExistence type="predicted"/>
<evidence type="ECO:0000313" key="2">
    <source>
        <dbReference type="Proteomes" id="UP000637267"/>
    </source>
</evidence>
<dbReference type="RefSeq" id="WP_188704621.1">
    <property type="nucleotide sequence ID" value="NZ_BMLX01000003.1"/>
</dbReference>
<evidence type="ECO:0000313" key="1">
    <source>
        <dbReference type="EMBL" id="GGP22194.1"/>
    </source>
</evidence>
<sequence>MVPKQANLAFQPFGLELIPMNELEYEQAPWVEQPFFAWCKCERALLDEAYQEHFHHWRIRGAGDAVKAIMRYKNYTREATRDTLKQAIENGDWVLLNRDVFSSAVHWVEDKTDSEGGHWALAPYQFGFFASNLERQLHRRYRRSAYGPGGMLPRSAPAPVTTLAEEPVGTQRIPPVHPPVTPKEFESGLGSDVDKLIAKSPVLQKQVGILKGQKWDIVYGPAGSGSMANQTSPRSITIDGSQKGDPLATVQTLSHEVGHANYSIVPDYSSKDAYVNGALADEGAATMNNILVQRDVLNHGGPDIGIAGNAANAPAYNAAYDQYLKTGDISSTRSAIGQIYGNGEISSVSSNGARVNYRTYYGNWYEANFGTK</sequence>
<gene>
    <name evidence="1" type="ORF">GCM10010970_24020</name>
</gene>
<organism evidence="1 2">
    <name type="scientific">Silvimonas iriomotensis</name>
    <dbReference type="NCBI Taxonomy" id="449662"/>
    <lineage>
        <taxon>Bacteria</taxon>
        <taxon>Pseudomonadati</taxon>
        <taxon>Pseudomonadota</taxon>
        <taxon>Betaproteobacteria</taxon>
        <taxon>Neisseriales</taxon>
        <taxon>Chitinibacteraceae</taxon>
        <taxon>Silvimonas</taxon>
    </lineage>
</organism>
<protein>
    <submittedName>
        <fullName evidence="1">Uncharacterized protein</fullName>
    </submittedName>
</protein>
<accession>A0ABQ2PB04</accession>
<dbReference type="EMBL" id="BMLX01000003">
    <property type="protein sequence ID" value="GGP22194.1"/>
    <property type="molecule type" value="Genomic_DNA"/>
</dbReference>
<keyword evidence="2" id="KW-1185">Reference proteome</keyword>
<reference evidence="2" key="1">
    <citation type="journal article" date="2019" name="Int. J. Syst. Evol. Microbiol.">
        <title>The Global Catalogue of Microorganisms (GCM) 10K type strain sequencing project: providing services to taxonomists for standard genome sequencing and annotation.</title>
        <authorList>
            <consortium name="The Broad Institute Genomics Platform"/>
            <consortium name="The Broad Institute Genome Sequencing Center for Infectious Disease"/>
            <person name="Wu L."/>
            <person name="Ma J."/>
        </authorList>
    </citation>
    <scope>NUCLEOTIDE SEQUENCE [LARGE SCALE GENOMIC DNA]</scope>
    <source>
        <strain evidence="2">CGMCC 1.8859</strain>
    </source>
</reference>
<comment type="caution">
    <text evidence="1">The sequence shown here is derived from an EMBL/GenBank/DDBJ whole genome shotgun (WGS) entry which is preliminary data.</text>
</comment>